<organism evidence="2 3">
    <name type="scientific">Actinoplanes subglobosus</name>
    <dbReference type="NCBI Taxonomy" id="1547892"/>
    <lineage>
        <taxon>Bacteria</taxon>
        <taxon>Bacillati</taxon>
        <taxon>Actinomycetota</taxon>
        <taxon>Actinomycetes</taxon>
        <taxon>Micromonosporales</taxon>
        <taxon>Micromonosporaceae</taxon>
        <taxon>Actinoplanes</taxon>
    </lineage>
</organism>
<evidence type="ECO:0000313" key="3">
    <source>
        <dbReference type="Proteomes" id="UP001595867"/>
    </source>
</evidence>
<comment type="caution">
    <text evidence="2">The sequence shown here is derived from an EMBL/GenBank/DDBJ whole genome shotgun (WGS) entry which is preliminary data.</text>
</comment>
<accession>A0ABV8IXM8</accession>
<keyword evidence="1" id="KW-1133">Transmembrane helix</keyword>
<sequence length="61" mass="6683">MSDLARSGTMLAFTICLAPERILDGGWRGWAAAVCSAGVVLWFLSDLRETVRRRRAARSTG</sequence>
<dbReference type="Proteomes" id="UP001595867">
    <property type="component" value="Unassembled WGS sequence"/>
</dbReference>
<reference evidence="3" key="1">
    <citation type="journal article" date="2019" name="Int. J. Syst. Evol. Microbiol.">
        <title>The Global Catalogue of Microorganisms (GCM) 10K type strain sequencing project: providing services to taxonomists for standard genome sequencing and annotation.</title>
        <authorList>
            <consortium name="The Broad Institute Genomics Platform"/>
            <consortium name="The Broad Institute Genome Sequencing Center for Infectious Disease"/>
            <person name="Wu L."/>
            <person name="Ma J."/>
        </authorList>
    </citation>
    <scope>NUCLEOTIDE SEQUENCE [LARGE SCALE GENOMIC DNA]</scope>
    <source>
        <strain evidence="3">TBRC 5832</strain>
    </source>
</reference>
<feature type="transmembrane region" description="Helical" evidence="1">
    <location>
        <begin position="27"/>
        <end position="45"/>
    </location>
</feature>
<keyword evidence="1" id="KW-0472">Membrane</keyword>
<evidence type="ECO:0000256" key="1">
    <source>
        <dbReference type="SAM" id="Phobius"/>
    </source>
</evidence>
<proteinExistence type="predicted"/>
<evidence type="ECO:0000313" key="2">
    <source>
        <dbReference type="EMBL" id="MFC4066465.1"/>
    </source>
</evidence>
<name>A0ABV8IXM8_9ACTN</name>
<keyword evidence="3" id="KW-1185">Reference proteome</keyword>
<dbReference type="RefSeq" id="WP_378067433.1">
    <property type="nucleotide sequence ID" value="NZ_JBHSBL010000015.1"/>
</dbReference>
<keyword evidence="1" id="KW-0812">Transmembrane</keyword>
<dbReference type="EMBL" id="JBHSBL010000015">
    <property type="protein sequence ID" value="MFC4066465.1"/>
    <property type="molecule type" value="Genomic_DNA"/>
</dbReference>
<protein>
    <submittedName>
        <fullName evidence="2">Uncharacterized protein</fullName>
    </submittedName>
</protein>
<gene>
    <name evidence="2" type="ORF">ACFO0C_16140</name>
</gene>